<proteinExistence type="predicted"/>
<keyword evidence="2" id="KW-1133">Transmembrane helix</keyword>
<feature type="transmembrane region" description="Helical" evidence="2">
    <location>
        <begin position="68"/>
        <end position="90"/>
    </location>
</feature>
<dbReference type="Proteomes" id="UP000631653">
    <property type="component" value="Unassembled WGS sequence"/>
</dbReference>
<feature type="transmembrane region" description="Helical" evidence="2">
    <location>
        <begin position="30"/>
        <end position="62"/>
    </location>
</feature>
<evidence type="ECO:0000256" key="1">
    <source>
        <dbReference type="SAM" id="MobiDB-lite"/>
    </source>
</evidence>
<comment type="caution">
    <text evidence="3">The sequence shown here is derived from an EMBL/GenBank/DDBJ whole genome shotgun (WGS) entry which is preliminary data.</text>
</comment>
<accession>A0ABX0JY36</accession>
<organism evidence="3 4">
    <name type="scientific">Acetobacter conturbans</name>
    <dbReference type="NCBI Taxonomy" id="1737472"/>
    <lineage>
        <taxon>Bacteria</taxon>
        <taxon>Pseudomonadati</taxon>
        <taxon>Pseudomonadota</taxon>
        <taxon>Alphaproteobacteria</taxon>
        <taxon>Acetobacterales</taxon>
        <taxon>Acetobacteraceae</taxon>
        <taxon>Acetobacter</taxon>
    </lineage>
</organism>
<evidence type="ECO:0000313" key="4">
    <source>
        <dbReference type="Proteomes" id="UP000631653"/>
    </source>
</evidence>
<name>A0ABX0JY36_9PROT</name>
<sequence>MQALAKGTSEKGKGQPAGRPFRKTSNGSRLVVAAAVVVVFVTIAMTFTITMAAVAIAVAVIVAAVAAFLIPVVVLAMTLMAVLAILLLGIARGAVIGMRHDRKCETHSGDKKHCFFHFKSLLLTRLSDHGKAKWGLRPEKDPSCGKGVCVLDELTRRTPKNRPLFRLLICKETICFLRLHSRYENEKENWLLFLDCASPDGRGSLTGRPER</sequence>
<evidence type="ECO:0000313" key="3">
    <source>
        <dbReference type="EMBL" id="NHN88274.1"/>
    </source>
</evidence>
<dbReference type="RefSeq" id="WP_173569581.1">
    <property type="nucleotide sequence ID" value="NZ_WOSY01000005.1"/>
</dbReference>
<protein>
    <submittedName>
        <fullName evidence="3">Uncharacterized protein</fullName>
    </submittedName>
</protein>
<dbReference type="EMBL" id="WOSY01000005">
    <property type="protein sequence ID" value="NHN88274.1"/>
    <property type="molecule type" value="Genomic_DNA"/>
</dbReference>
<feature type="region of interest" description="Disordered" evidence="1">
    <location>
        <begin position="1"/>
        <end position="22"/>
    </location>
</feature>
<reference evidence="3 4" key="1">
    <citation type="journal article" date="2020" name="Int. J. Syst. Evol. Microbiol.">
        <title>Novel acetic acid bacteria from cider fermentations: Acetobacter conturbans sp. nov. and Acetobacter fallax sp. nov.</title>
        <authorList>
            <person name="Sombolestani A.S."/>
            <person name="Cleenwerck I."/>
            <person name="Cnockaert M."/>
            <person name="Borremans W."/>
            <person name="Wieme A.D."/>
            <person name="De Vuyst L."/>
            <person name="Vandamme P."/>
        </authorList>
    </citation>
    <scope>NUCLEOTIDE SEQUENCE [LARGE SCALE GENOMIC DNA]</scope>
    <source>
        <strain evidence="3 4">LMG 1627</strain>
    </source>
</reference>
<gene>
    <name evidence="3" type="ORF">GOB81_06485</name>
</gene>
<evidence type="ECO:0000256" key="2">
    <source>
        <dbReference type="SAM" id="Phobius"/>
    </source>
</evidence>
<keyword evidence="4" id="KW-1185">Reference proteome</keyword>
<keyword evidence="2" id="KW-0472">Membrane</keyword>
<keyword evidence="2" id="KW-0812">Transmembrane</keyword>